<keyword evidence="2" id="KW-1185">Reference proteome</keyword>
<proteinExistence type="predicted"/>
<accession>A0ABR7VEV0</accession>
<sequence length="317" mass="35528">MKAKFKQLFIWSGLFLGLLGCKENPKSEKSKLESGTIDKTSGMVNILTRGMEFISKDTLNSGWNTLTYSNESKEVHFILLDLYPTGKTALDTKNDILPPFEEGMKNILDGDMDNAVLAFGKLPEWFQKVRYMGGTGLISPKNTAKSTVFLEPGLYIMECYVKMIDGTWHTSHGMYKQIMVTENKTLLQPPKATVHVNISSTKGIALKDSISSGKQIFQVQFEDQTVYEHFLGHDINLVRYDDSAELPDLLEWLNWMNPMGLRSPAPNGFTFLGGMNNLPGGTTGYFEVDLTPGNYILVSEVPAADEKKLFYKFSITN</sequence>
<comment type="caution">
    <text evidence="1">The sequence shown here is derived from an EMBL/GenBank/DDBJ whole genome shotgun (WGS) entry which is preliminary data.</text>
</comment>
<dbReference type="InterPro" id="IPR008972">
    <property type="entry name" value="Cupredoxin"/>
</dbReference>
<name>A0ABR7VEV0_9FLAO</name>
<dbReference type="Proteomes" id="UP000598350">
    <property type="component" value="Unassembled WGS sequence"/>
</dbReference>
<gene>
    <name evidence="1" type="ORF">HPE63_15950</name>
</gene>
<dbReference type="SUPFAM" id="SSF49503">
    <property type="entry name" value="Cupredoxins"/>
    <property type="match status" value="1"/>
</dbReference>
<dbReference type="RefSeq" id="WP_188315303.1">
    <property type="nucleotide sequence ID" value="NZ_JABTCG010000006.1"/>
</dbReference>
<evidence type="ECO:0000313" key="1">
    <source>
        <dbReference type="EMBL" id="MBD0852176.1"/>
    </source>
</evidence>
<dbReference type="EMBL" id="JABTCG010000006">
    <property type="protein sequence ID" value="MBD0852176.1"/>
    <property type="molecule type" value="Genomic_DNA"/>
</dbReference>
<evidence type="ECO:0000313" key="2">
    <source>
        <dbReference type="Proteomes" id="UP000598350"/>
    </source>
</evidence>
<reference evidence="1 2" key="1">
    <citation type="submission" date="2020-05" db="EMBL/GenBank/DDBJ databases">
        <title>The draft genome sequence of Maribacter arenosus CAU 1321.</title>
        <authorList>
            <person name="Mu L."/>
        </authorList>
    </citation>
    <scope>NUCLEOTIDE SEQUENCE [LARGE SCALE GENOMIC DNA]</scope>
    <source>
        <strain evidence="1 2">CAU 1321</strain>
    </source>
</reference>
<protein>
    <recommendedName>
        <fullName evidence="3">Lipoprotein</fullName>
    </recommendedName>
</protein>
<organism evidence="1 2">
    <name type="scientific">Maribacter arenosus</name>
    <dbReference type="NCBI Taxonomy" id="1854708"/>
    <lineage>
        <taxon>Bacteria</taxon>
        <taxon>Pseudomonadati</taxon>
        <taxon>Bacteroidota</taxon>
        <taxon>Flavobacteriia</taxon>
        <taxon>Flavobacteriales</taxon>
        <taxon>Flavobacteriaceae</taxon>
        <taxon>Maribacter</taxon>
    </lineage>
</organism>
<dbReference type="PROSITE" id="PS51257">
    <property type="entry name" value="PROKAR_LIPOPROTEIN"/>
    <property type="match status" value="1"/>
</dbReference>
<evidence type="ECO:0008006" key="3">
    <source>
        <dbReference type="Google" id="ProtNLM"/>
    </source>
</evidence>